<dbReference type="OrthoDB" id="5365915at2"/>
<dbReference type="RefSeq" id="WP_002952309.1">
    <property type="nucleotide sequence ID" value="NZ_AOTD01000151.1"/>
</dbReference>
<accession>M3GYQ8</accession>
<evidence type="ECO:0000313" key="3">
    <source>
        <dbReference type="Proteomes" id="UP000011782"/>
    </source>
</evidence>
<gene>
    <name evidence="2" type="ORF">H740_05870</name>
</gene>
<name>M3GYQ8_9BACT</name>
<keyword evidence="1" id="KW-0732">Signal</keyword>
<organism evidence="2 3">
    <name type="scientific">Campylobacter showae CC57C</name>
    <dbReference type="NCBI Taxonomy" id="1073353"/>
    <lineage>
        <taxon>Bacteria</taxon>
        <taxon>Pseudomonadati</taxon>
        <taxon>Campylobacterota</taxon>
        <taxon>Epsilonproteobacteria</taxon>
        <taxon>Campylobacterales</taxon>
        <taxon>Campylobacteraceae</taxon>
        <taxon>Campylobacter</taxon>
    </lineage>
</organism>
<comment type="caution">
    <text evidence="2">The sequence shown here is derived from an EMBL/GenBank/DDBJ whole genome shotgun (WGS) entry which is preliminary data.</text>
</comment>
<sequence>MRKILLFCVFCAVAFCAPSCYDANKIEKPTLAEEKAIFVLIDETTLFDESLKEQIINNTLRFAKQGNHIFIAKFSAFLHDRYNEVLFDFTLDFPLNQEQRYETNKSVLAKFDKCLKDQLGYVRKNISESIKNAFLKKGDNIAKSDVLYALKDFAQNTISIDEAHDKIVLIASDMLENSSVTSFYSKGKPRLIDSKKELGFVDKNGLFADFGAAKIYIVGAGLNESDKAYVNPQILNSLDSFWREYFKKSNATLIEMGTPSLKREIK</sequence>
<dbReference type="Proteomes" id="UP000011782">
    <property type="component" value="Unassembled WGS sequence"/>
</dbReference>
<dbReference type="EMBL" id="AOTD01000151">
    <property type="protein sequence ID" value="EMG30565.1"/>
    <property type="molecule type" value="Genomic_DNA"/>
</dbReference>
<evidence type="ECO:0000256" key="1">
    <source>
        <dbReference type="SAM" id="SignalP"/>
    </source>
</evidence>
<feature type="signal peptide" evidence="1">
    <location>
        <begin position="1"/>
        <end position="22"/>
    </location>
</feature>
<dbReference type="PATRIC" id="fig|1073353.3.peg.1263"/>
<reference evidence="2 3" key="1">
    <citation type="submission" date="2013-02" db="EMBL/GenBank/DDBJ databases">
        <title>Co-occurrence of anaerobic bacteria in colorectal carcinomas.</title>
        <authorList>
            <person name="Holt R.A."/>
            <person name="Warren R.L."/>
            <person name="Allen-Vercoe E."/>
            <person name="Pleasance S."/>
            <person name="Freeman D.J."/>
            <person name="Watson P."/>
            <person name="Moore R."/>
            <person name="Cochrane K."/>
        </authorList>
    </citation>
    <scope>NUCLEOTIDE SEQUENCE [LARGE SCALE GENOMIC DNA]</scope>
    <source>
        <strain evidence="2 3">CC57C</strain>
    </source>
</reference>
<evidence type="ECO:0008006" key="4">
    <source>
        <dbReference type="Google" id="ProtNLM"/>
    </source>
</evidence>
<feature type="chain" id="PRO_5004034290" description="Lipoprotein" evidence="1">
    <location>
        <begin position="23"/>
        <end position="266"/>
    </location>
</feature>
<proteinExistence type="predicted"/>
<protein>
    <recommendedName>
        <fullName evidence="4">Lipoprotein</fullName>
    </recommendedName>
</protein>
<dbReference type="AlphaFoldDB" id="M3GYQ8"/>
<evidence type="ECO:0000313" key="2">
    <source>
        <dbReference type="EMBL" id="EMG30565.1"/>
    </source>
</evidence>
<dbReference type="STRING" id="1073353.H740_05870"/>